<proteinExistence type="predicted"/>
<keyword evidence="3" id="KW-0804">Transcription</keyword>
<evidence type="ECO:0000256" key="2">
    <source>
        <dbReference type="ARBA" id="ARBA00023125"/>
    </source>
</evidence>
<keyword evidence="2" id="KW-0238">DNA-binding</keyword>
<dbReference type="GO" id="GO:0003677">
    <property type="term" value="F:DNA binding"/>
    <property type="evidence" value="ECO:0007669"/>
    <property type="project" value="UniProtKB-KW"/>
</dbReference>
<accession>A0A1I0CBD6</accession>
<dbReference type="InterPro" id="IPR036388">
    <property type="entry name" value="WH-like_DNA-bd_sf"/>
</dbReference>
<evidence type="ECO:0000313" key="7">
    <source>
        <dbReference type="Proteomes" id="UP000243819"/>
    </source>
</evidence>
<dbReference type="InterPro" id="IPR000281">
    <property type="entry name" value="HTH_RpiR"/>
</dbReference>
<dbReference type="InterPro" id="IPR035472">
    <property type="entry name" value="RpiR-like_SIS"/>
</dbReference>
<dbReference type="GO" id="GO:1901135">
    <property type="term" value="P:carbohydrate derivative metabolic process"/>
    <property type="evidence" value="ECO:0007669"/>
    <property type="project" value="InterPro"/>
</dbReference>
<dbReference type="PANTHER" id="PTHR30514">
    <property type="entry name" value="GLUCOKINASE"/>
    <property type="match status" value="1"/>
</dbReference>
<dbReference type="Gene3D" id="1.10.10.10">
    <property type="entry name" value="Winged helix-like DNA-binding domain superfamily/Winged helix DNA-binding domain"/>
    <property type="match status" value="1"/>
</dbReference>
<dbReference type="Pfam" id="PF01380">
    <property type="entry name" value="SIS"/>
    <property type="match status" value="1"/>
</dbReference>
<evidence type="ECO:0000256" key="1">
    <source>
        <dbReference type="ARBA" id="ARBA00023015"/>
    </source>
</evidence>
<dbReference type="GO" id="GO:0097367">
    <property type="term" value="F:carbohydrate derivative binding"/>
    <property type="evidence" value="ECO:0007669"/>
    <property type="project" value="InterPro"/>
</dbReference>
<name>A0A1I0CBD6_9FIRM</name>
<dbReference type="InterPro" id="IPR001347">
    <property type="entry name" value="SIS_dom"/>
</dbReference>
<evidence type="ECO:0000256" key="3">
    <source>
        <dbReference type="ARBA" id="ARBA00023163"/>
    </source>
</evidence>
<dbReference type="SUPFAM" id="SSF46689">
    <property type="entry name" value="Homeodomain-like"/>
    <property type="match status" value="1"/>
</dbReference>
<sequence length="253" mass="28745">MGKLINKFSNYIPSLSYAEKHVFYYIDQNFEKAKKQSLTKIATENNVSTTTVIRMCIKLGLSGFSELKYILKSLDYNESKTKYNSVDAVKTNIESTLTNLNYQNLKILIRHIISSKKIVIVSVGLSKPIGEYFAKLLIQANKNTIYIYESHIIDLIPGMVDYNDLIIFISNSGETKTLVTVAEKLNYQNFKTAAIINSVDSSLSKLVNISICGLSNKIEYKGYDISSRSILLVLIDILFLMYIEEKKSNRTIR</sequence>
<dbReference type="Gene3D" id="3.40.50.10490">
    <property type="entry name" value="Glucose-6-phosphate isomerase like protein, domain 1"/>
    <property type="match status" value="1"/>
</dbReference>
<dbReference type="EMBL" id="FOIF01000066">
    <property type="protein sequence ID" value="SET16822.1"/>
    <property type="molecule type" value="Genomic_DNA"/>
</dbReference>
<dbReference type="STRING" id="1120990.SAMN03080614_10666"/>
<dbReference type="PROSITE" id="PS51071">
    <property type="entry name" value="HTH_RPIR"/>
    <property type="match status" value="1"/>
</dbReference>
<dbReference type="CDD" id="cd05013">
    <property type="entry name" value="SIS_RpiR"/>
    <property type="match status" value="1"/>
</dbReference>
<dbReference type="Pfam" id="PF01418">
    <property type="entry name" value="HTH_6"/>
    <property type="match status" value="1"/>
</dbReference>
<protein>
    <submittedName>
        <fullName evidence="6">Transcriptional regulator, RpiR family</fullName>
    </submittedName>
</protein>
<dbReference type="Proteomes" id="UP000243819">
    <property type="component" value="Unassembled WGS sequence"/>
</dbReference>
<dbReference type="PANTHER" id="PTHR30514:SF10">
    <property type="entry name" value="MURR_RPIR FAMILY TRANSCRIPTIONAL REGULATOR"/>
    <property type="match status" value="1"/>
</dbReference>
<dbReference type="PROSITE" id="PS51464">
    <property type="entry name" value="SIS"/>
    <property type="match status" value="1"/>
</dbReference>
<evidence type="ECO:0000259" key="5">
    <source>
        <dbReference type="PROSITE" id="PS51464"/>
    </source>
</evidence>
<keyword evidence="1" id="KW-0805">Transcription regulation</keyword>
<dbReference type="InterPro" id="IPR009057">
    <property type="entry name" value="Homeodomain-like_sf"/>
</dbReference>
<dbReference type="RefSeq" id="WP_091351443.1">
    <property type="nucleotide sequence ID" value="NZ_FOIF01000066.1"/>
</dbReference>
<feature type="domain" description="HTH rpiR-type" evidence="4">
    <location>
        <begin position="2"/>
        <end position="78"/>
    </location>
</feature>
<organism evidence="6 7">
    <name type="scientific">Anaerobranca gottschalkii DSM 13577</name>
    <dbReference type="NCBI Taxonomy" id="1120990"/>
    <lineage>
        <taxon>Bacteria</taxon>
        <taxon>Bacillati</taxon>
        <taxon>Bacillota</taxon>
        <taxon>Clostridia</taxon>
        <taxon>Eubacteriales</taxon>
        <taxon>Proteinivoracaceae</taxon>
        <taxon>Anaerobranca</taxon>
    </lineage>
</organism>
<dbReference type="OrthoDB" id="3684496at2"/>
<gene>
    <name evidence="6" type="ORF">SAMN03080614_10666</name>
</gene>
<dbReference type="GO" id="GO:0003700">
    <property type="term" value="F:DNA-binding transcription factor activity"/>
    <property type="evidence" value="ECO:0007669"/>
    <property type="project" value="InterPro"/>
</dbReference>
<dbReference type="InterPro" id="IPR047640">
    <property type="entry name" value="RpiR-like"/>
</dbReference>
<evidence type="ECO:0000313" key="6">
    <source>
        <dbReference type="EMBL" id="SET16822.1"/>
    </source>
</evidence>
<evidence type="ECO:0000259" key="4">
    <source>
        <dbReference type="PROSITE" id="PS51071"/>
    </source>
</evidence>
<feature type="domain" description="SIS" evidence="5">
    <location>
        <begin position="108"/>
        <end position="248"/>
    </location>
</feature>
<keyword evidence="7" id="KW-1185">Reference proteome</keyword>
<dbReference type="SUPFAM" id="SSF53697">
    <property type="entry name" value="SIS domain"/>
    <property type="match status" value="1"/>
</dbReference>
<dbReference type="InterPro" id="IPR046348">
    <property type="entry name" value="SIS_dom_sf"/>
</dbReference>
<reference evidence="7" key="1">
    <citation type="submission" date="2016-10" db="EMBL/GenBank/DDBJ databases">
        <authorList>
            <person name="Varghese N."/>
            <person name="Submissions S."/>
        </authorList>
    </citation>
    <scope>NUCLEOTIDE SEQUENCE [LARGE SCALE GENOMIC DNA]</scope>
    <source>
        <strain evidence="7">DSM 13577</strain>
    </source>
</reference>
<dbReference type="AlphaFoldDB" id="A0A1I0CBD6"/>